<dbReference type="Gene3D" id="3.30.930.10">
    <property type="entry name" value="Bira Bifunctional Protein, Domain 2"/>
    <property type="match status" value="1"/>
</dbReference>
<sequence length="86" mass="9713">MSPTNPTRSGAKKLMKADDLREAYLAFFESKGCIRRPSDVLVPRWDPSVLFTPAGMNQFKDHFLGKCKLDFTRATSCQKCLRTGDI</sequence>
<organism evidence="2">
    <name type="scientific">marine metagenome</name>
    <dbReference type="NCBI Taxonomy" id="408172"/>
    <lineage>
        <taxon>unclassified sequences</taxon>
        <taxon>metagenomes</taxon>
        <taxon>ecological metagenomes</taxon>
    </lineage>
</organism>
<dbReference type="PANTHER" id="PTHR11777:SF9">
    <property type="entry name" value="ALANINE--TRNA LIGASE, CYTOPLASMIC"/>
    <property type="match status" value="1"/>
</dbReference>
<feature type="domain" description="Alanyl-tRNA synthetase class IIc N-terminal" evidence="1">
    <location>
        <begin position="20"/>
        <end position="85"/>
    </location>
</feature>
<dbReference type="InterPro" id="IPR050058">
    <property type="entry name" value="Ala-tRNA_ligase"/>
</dbReference>
<dbReference type="GO" id="GO:0005829">
    <property type="term" value="C:cytosol"/>
    <property type="evidence" value="ECO:0007669"/>
    <property type="project" value="TreeGrafter"/>
</dbReference>
<dbReference type="InterPro" id="IPR018164">
    <property type="entry name" value="Ala-tRNA-synth_IIc_N"/>
</dbReference>
<accession>A0A383EVL3</accession>
<dbReference type="Pfam" id="PF01411">
    <property type="entry name" value="tRNA-synt_2c"/>
    <property type="match status" value="1"/>
</dbReference>
<reference evidence="2" key="1">
    <citation type="submission" date="2018-05" db="EMBL/GenBank/DDBJ databases">
        <authorList>
            <person name="Lanie J.A."/>
            <person name="Ng W.-L."/>
            <person name="Kazmierczak K.M."/>
            <person name="Andrzejewski T.M."/>
            <person name="Davidsen T.M."/>
            <person name="Wayne K.J."/>
            <person name="Tettelin H."/>
            <person name="Glass J.I."/>
            <person name="Rusch D."/>
            <person name="Podicherti R."/>
            <person name="Tsui H.-C.T."/>
            <person name="Winkler M.E."/>
        </authorList>
    </citation>
    <scope>NUCLEOTIDE SEQUENCE</scope>
</reference>
<proteinExistence type="predicted"/>
<dbReference type="AlphaFoldDB" id="A0A383EVL3"/>
<dbReference type="SUPFAM" id="SSF55681">
    <property type="entry name" value="Class II aaRS and biotin synthetases"/>
    <property type="match status" value="1"/>
</dbReference>
<protein>
    <recommendedName>
        <fullName evidence="1">Alanyl-tRNA synthetase class IIc N-terminal domain-containing protein</fullName>
    </recommendedName>
</protein>
<gene>
    <name evidence="2" type="ORF">METZ01_LOCUS513836</name>
</gene>
<feature type="non-terminal residue" evidence="2">
    <location>
        <position position="1"/>
    </location>
</feature>
<dbReference type="GO" id="GO:0004813">
    <property type="term" value="F:alanine-tRNA ligase activity"/>
    <property type="evidence" value="ECO:0007669"/>
    <property type="project" value="InterPro"/>
</dbReference>
<name>A0A383EVL3_9ZZZZ</name>
<dbReference type="GO" id="GO:0006419">
    <property type="term" value="P:alanyl-tRNA aminoacylation"/>
    <property type="evidence" value="ECO:0007669"/>
    <property type="project" value="InterPro"/>
</dbReference>
<dbReference type="GO" id="GO:0005524">
    <property type="term" value="F:ATP binding"/>
    <property type="evidence" value="ECO:0007669"/>
    <property type="project" value="InterPro"/>
</dbReference>
<evidence type="ECO:0000259" key="1">
    <source>
        <dbReference type="Pfam" id="PF01411"/>
    </source>
</evidence>
<dbReference type="PANTHER" id="PTHR11777">
    <property type="entry name" value="ALANYL-TRNA SYNTHETASE"/>
    <property type="match status" value="1"/>
</dbReference>
<evidence type="ECO:0000313" key="2">
    <source>
        <dbReference type="EMBL" id="SVE60982.1"/>
    </source>
</evidence>
<feature type="non-terminal residue" evidence="2">
    <location>
        <position position="86"/>
    </location>
</feature>
<dbReference type="EMBL" id="UINC01229321">
    <property type="protein sequence ID" value="SVE60982.1"/>
    <property type="molecule type" value="Genomic_DNA"/>
</dbReference>
<dbReference type="GO" id="GO:0002161">
    <property type="term" value="F:aminoacyl-tRNA deacylase activity"/>
    <property type="evidence" value="ECO:0007669"/>
    <property type="project" value="TreeGrafter"/>
</dbReference>
<dbReference type="InterPro" id="IPR045864">
    <property type="entry name" value="aa-tRNA-synth_II/BPL/LPL"/>
</dbReference>